<gene>
    <name evidence="3" type="ORF">SAMN05216386_0739</name>
</gene>
<evidence type="ECO:0000313" key="4">
    <source>
        <dbReference type="Proteomes" id="UP000183107"/>
    </source>
</evidence>
<dbReference type="InterPro" id="IPR029058">
    <property type="entry name" value="AB_hydrolase_fold"/>
</dbReference>
<evidence type="ECO:0000313" key="3">
    <source>
        <dbReference type="EMBL" id="SFN38332.1"/>
    </source>
</evidence>
<feature type="transmembrane region" description="Helical" evidence="1">
    <location>
        <begin position="93"/>
        <end position="115"/>
    </location>
</feature>
<dbReference type="Pfam" id="PF12697">
    <property type="entry name" value="Abhydrolase_6"/>
    <property type="match status" value="1"/>
</dbReference>
<evidence type="ECO:0000256" key="1">
    <source>
        <dbReference type="SAM" id="Phobius"/>
    </source>
</evidence>
<name>A0A1I4YJY4_9PROT</name>
<organism evidence="3 4">
    <name type="scientific">Nitrosospira briensis</name>
    <dbReference type="NCBI Taxonomy" id="35799"/>
    <lineage>
        <taxon>Bacteria</taxon>
        <taxon>Pseudomonadati</taxon>
        <taxon>Pseudomonadota</taxon>
        <taxon>Betaproteobacteria</taxon>
        <taxon>Nitrosomonadales</taxon>
        <taxon>Nitrosomonadaceae</taxon>
        <taxon>Nitrosospira</taxon>
    </lineage>
</organism>
<dbReference type="SUPFAM" id="SSF53474">
    <property type="entry name" value="alpha/beta-Hydrolases"/>
    <property type="match status" value="1"/>
</dbReference>
<evidence type="ECO:0000259" key="2">
    <source>
        <dbReference type="Pfam" id="PF12697"/>
    </source>
</evidence>
<feature type="domain" description="AB hydrolase-1" evidence="2">
    <location>
        <begin position="172"/>
        <end position="366"/>
    </location>
</feature>
<dbReference type="InterPro" id="IPR000073">
    <property type="entry name" value="AB_hydrolase_1"/>
</dbReference>
<keyword evidence="4" id="KW-1185">Reference proteome</keyword>
<dbReference type="PANTHER" id="PTHR43358">
    <property type="entry name" value="ALPHA/BETA-HYDROLASE"/>
    <property type="match status" value="1"/>
</dbReference>
<reference evidence="4" key="1">
    <citation type="submission" date="2016-10" db="EMBL/GenBank/DDBJ databases">
        <authorList>
            <person name="Varghese N."/>
        </authorList>
    </citation>
    <scope>NUCLEOTIDE SEQUENCE [LARGE SCALE GENOMIC DNA]</scope>
    <source>
        <strain evidence="4">Nsp8</strain>
    </source>
</reference>
<dbReference type="Proteomes" id="UP000183107">
    <property type="component" value="Unassembled WGS sequence"/>
</dbReference>
<dbReference type="PANTHER" id="PTHR43358:SF4">
    <property type="entry name" value="ALPHA_BETA HYDROLASE FOLD-1 DOMAIN-CONTAINING PROTEIN"/>
    <property type="match status" value="1"/>
</dbReference>
<keyword evidence="1" id="KW-1133">Transmembrane helix</keyword>
<keyword evidence="1" id="KW-0812">Transmembrane</keyword>
<proteinExistence type="predicted"/>
<dbReference type="EMBL" id="FOVJ01000001">
    <property type="protein sequence ID" value="SFN38332.1"/>
    <property type="molecule type" value="Genomic_DNA"/>
</dbReference>
<dbReference type="Gene3D" id="3.40.50.1820">
    <property type="entry name" value="alpha/beta hydrolase"/>
    <property type="match status" value="1"/>
</dbReference>
<keyword evidence="3" id="KW-0378">Hydrolase</keyword>
<accession>A0A1I4YJY4</accession>
<sequence length="389" mass="42674">MYPCWHGGRTGAGPDVLPRRTLLNQQVGSTCPHILPTYLAPSNGTPVFPLILIAAHPEMIKFSRTATYCRDMASCMAKYPFQSRQLLMDMRQWIRFGVFSLLCGIAALLIIAVGVGELLSGAVPTAVDSLSGAVSADFPVEGVQIPVSANSRNTDSSVHGWLVRGRRGDGIILLVHSLRSNRIEMLSRAKFLNEQGYGVLLIDLRAHGETPGDRITFGLGEAEDVEASIAYLRNAFPGERIATIGVSLGAAAIVLSKHAPRLDAVVLESLHATFEEAVENRLRLHLGEFGPVFSPLLLWQLSFRFGTSPDELSPINRIGDLNAPLLLISGTDDQHTKVAETERLFEAARQPKEIWVVPGGGHFNMHAYAGKEYENRISGFLERYLRRRN</sequence>
<dbReference type="GO" id="GO:0016787">
    <property type="term" value="F:hydrolase activity"/>
    <property type="evidence" value="ECO:0007669"/>
    <property type="project" value="UniProtKB-KW"/>
</dbReference>
<dbReference type="STRING" id="1266925.GCA_000619905_00080"/>
<protein>
    <submittedName>
        <fullName evidence="3">Alpha/beta hydrolase family protein</fullName>
    </submittedName>
</protein>
<dbReference type="AlphaFoldDB" id="A0A1I4YJY4"/>
<dbReference type="InterPro" id="IPR052920">
    <property type="entry name" value="DNA-binding_regulatory"/>
</dbReference>
<keyword evidence="1" id="KW-0472">Membrane</keyword>